<keyword evidence="6" id="KW-0539">Nucleus</keyword>
<dbReference type="PANTHER" id="PTHR16515:SF54">
    <property type="entry name" value="GROWTH FACTOR-INDEPENDENT 1B TRANSCRIPTION REPRESSOR"/>
    <property type="match status" value="1"/>
</dbReference>
<dbReference type="SMART" id="SM00355">
    <property type="entry name" value="ZnF_C2H2"/>
    <property type="match status" value="4"/>
</dbReference>
<gene>
    <name evidence="10" type="ORF">QR680_017444</name>
</gene>
<feature type="compositionally biased region" description="Polar residues" evidence="8">
    <location>
        <begin position="304"/>
        <end position="313"/>
    </location>
</feature>
<dbReference type="Pfam" id="PF00096">
    <property type="entry name" value="zf-C2H2"/>
    <property type="match status" value="4"/>
</dbReference>
<evidence type="ECO:0000256" key="6">
    <source>
        <dbReference type="ARBA" id="ARBA00023242"/>
    </source>
</evidence>
<evidence type="ECO:0000256" key="8">
    <source>
        <dbReference type="SAM" id="MobiDB-lite"/>
    </source>
</evidence>
<evidence type="ECO:0000256" key="1">
    <source>
        <dbReference type="ARBA" id="ARBA00004324"/>
    </source>
</evidence>
<feature type="domain" description="C2H2-type" evidence="9">
    <location>
        <begin position="236"/>
        <end position="264"/>
    </location>
</feature>
<feature type="region of interest" description="Disordered" evidence="8">
    <location>
        <begin position="71"/>
        <end position="135"/>
    </location>
</feature>
<dbReference type="Proteomes" id="UP001175271">
    <property type="component" value="Unassembled WGS sequence"/>
</dbReference>
<evidence type="ECO:0000313" key="10">
    <source>
        <dbReference type="EMBL" id="KAK0404414.1"/>
    </source>
</evidence>
<dbReference type="Gene3D" id="3.30.160.60">
    <property type="entry name" value="Classic Zinc Finger"/>
    <property type="match status" value="2"/>
</dbReference>
<evidence type="ECO:0000256" key="5">
    <source>
        <dbReference type="ARBA" id="ARBA00022833"/>
    </source>
</evidence>
<feature type="region of interest" description="Disordered" evidence="8">
    <location>
        <begin position="150"/>
        <end position="179"/>
    </location>
</feature>
<evidence type="ECO:0000313" key="11">
    <source>
        <dbReference type="Proteomes" id="UP001175271"/>
    </source>
</evidence>
<evidence type="ECO:0000259" key="9">
    <source>
        <dbReference type="PROSITE" id="PS50157"/>
    </source>
</evidence>
<dbReference type="PROSITE" id="PS50157">
    <property type="entry name" value="ZINC_FINGER_C2H2_2"/>
    <property type="match status" value="4"/>
</dbReference>
<dbReference type="GO" id="GO:0016607">
    <property type="term" value="C:nuclear speck"/>
    <property type="evidence" value="ECO:0007669"/>
    <property type="project" value="UniProtKB-SubCell"/>
</dbReference>
<dbReference type="InterPro" id="IPR050331">
    <property type="entry name" value="Zinc_finger"/>
</dbReference>
<dbReference type="EMBL" id="JAUCMV010000004">
    <property type="protein sequence ID" value="KAK0404414.1"/>
    <property type="molecule type" value="Genomic_DNA"/>
</dbReference>
<feature type="compositionally biased region" description="Basic and acidic residues" evidence="8">
    <location>
        <begin position="44"/>
        <end position="54"/>
    </location>
</feature>
<proteinExistence type="predicted"/>
<comment type="subcellular location">
    <subcellularLocation>
        <location evidence="1">Nucleus speckle</location>
    </subcellularLocation>
</comment>
<keyword evidence="4 7" id="KW-0863">Zinc-finger</keyword>
<keyword evidence="11" id="KW-1185">Reference proteome</keyword>
<accession>A0AA39HFK8</accession>
<dbReference type="InterPro" id="IPR036236">
    <property type="entry name" value="Znf_C2H2_sf"/>
</dbReference>
<keyword evidence="5" id="KW-0862">Zinc</keyword>
<evidence type="ECO:0000256" key="2">
    <source>
        <dbReference type="ARBA" id="ARBA00022723"/>
    </source>
</evidence>
<feature type="region of interest" description="Disordered" evidence="8">
    <location>
        <begin position="301"/>
        <end position="328"/>
    </location>
</feature>
<evidence type="ECO:0000256" key="4">
    <source>
        <dbReference type="ARBA" id="ARBA00022771"/>
    </source>
</evidence>
<sequence>MPVSGSRRSTPAPEGPRRRPFRTSRIGPPVSISRTSPRALQPTDHLRRGTVAREPRTAFLSLRQLVVTPLSAVSPSCPPTSLCERRRGPPPPTVGCDVLDDPTPLPVPGFAPRSHPCYESSPPASSPSSPPAMDPAATVQAIVSSLAGSAAPESASSATSSSPNGTNPSTTASSSGSAPHQCSMCSKSFATNKLLQNHQHMFHTEKAFICEICGKAFRFRSNLAEHRSVHTALKPYVCKFCGKSSRLKGNLTKHILKHHKLEQNAYIGKDDIIIKKGKKSVKDPAAVDFLQKSMIVLTSGGGQNAATGTTVSPGSADPPSRETTVEDDADASRSFFMSLGLDAGSMDLSGNSPDGSLNGAEQLLDASAADRHEAANDFDSDTSNASPSATVTVSATLNGGDTPIHLRSLRTQCAECGKHFRKESQLVTHMSLIHGYPPPGGSVTSSEGDHNEKGSEFGGSSAEQNGDSVPVQLELRQIKCMIGELRHSSNNARIEQLLTGLDARVGRLEKQLEMALNSIYTLVQLQTGTSTALNRFKDDAFDQLRSIGHLLSESSA</sequence>
<organism evidence="10 11">
    <name type="scientific">Steinernema hermaphroditum</name>
    <dbReference type="NCBI Taxonomy" id="289476"/>
    <lineage>
        <taxon>Eukaryota</taxon>
        <taxon>Metazoa</taxon>
        <taxon>Ecdysozoa</taxon>
        <taxon>Nematoda</taxon>
        <taxon>Chromadorea</taxon>
        <taxon>Rhabditida</taxon>
        <taxon>Tylenchina</taxon>
        <taxon>Panagrolaimomorpha</taxon>
        <taxon>Strongyloidoidea</taxon>
        <taxon>Steinernematidae</taxon>
        <taxon>Steinernema</taxon>
    </lineage>
</organism>
<keyword evidence="2" id="KW-0479">Metal-binding</keyword>
<name>A0AA39HFK8_9BILA</name>
<dbReference type="SUPFAM" id="SSF57667">
    <property type="entry name" value="beta-beta-alpha zinc fingers"/>
    <property type="match status" value="2"/>
</dbReference>
<evidence type="ECO:0000256" key="7">
    <source>
        <dbReference type="PROSITE-ProRule" id="PRU00042"/>
    </source>
</evidence>
<reference evidence="10" key="1">
    <citation type="submission" date="2023-06" db="EMBL/GenBank/DDBJ databases">
        <title>Genomic analysis of the entomopathogenic nematode Steinernema hermaphroditum.</title>
        <authorList>
            <person name="Schwarz E.M."/>
            <person name="Heppert J.K."/>
            <person name="Baniya A."/>
            <person name="Schwartz H.T."/>
            <person name="Tan C.-H."/>
            <person name="Antoshechkin I."/>
            <person name="Sternberg P.W."/>
            <person name="Goodrich-Blair H."/>
            <person name="Dillman A.R."/>
        </authorList>
    </citation>
    <scope>NUCLEOTIDE SEQUENCE</scope>
    <source>
        <strain evidence="10">PS9179</strain>
        <tissue evidence="10">Whole animal</tissue>
    </source>
</reference>
<dbReference type="GO" id="GO:0008270">
    <property type="term" value="F:zinc ion binding"/>
    <property type="evidence" value="ECO:0007669"/>
    <property type="project" value="UniProtKB-KW"/>
</dbReference>
<dbReference type="InterPro" id="IPR013087">
    <property type="entry name" value="Znf_C2H2_type"/>
</dbReference>
<feature type="domain" description="C2H2-type" evidence="9">
    <location>
        <begin position="411"/>
        <end position="439"/>
    </location>
</feature>
<dbReference type="AlphaFoldDB" id="A0AA39HFK8"/>
<comment type="caution">
    <text evidence="10">The sequence shown here is derived from an EMBL/GenBank/DDBJ whole genome shotgun (WGS) entry which is preliminary data.</text>
</comment>
<feature type="region of interest" description="Disordered" evidence="8">
    <location>
        <begin position="1"/>
        <end position="54"/>
    </location>
</feature>
<keyword evidence="3" id="KW-0677">Repeat</keyword>
<feature type="compositionally biased region" description="Pro residues" evidence="8">
    <location>
        <begin position="124"/>
        <end position="133"/>
    </location>
</feature>
<feature type="domain" description="C2H2-type" evidence="9">
    <location>
        <begin position="208"/>
        <end position="235"/>
    </location>
</feature>
<dbReference type="PANTHER" id="PTHR16515">
    <property type="entry name" value="PR DOMAIN ZINC FINGER PROTEIN"/>
    <property type="match status" value="1"/>
</dbReference>
<dbReference type="GO" id="GO:0010468">
    <property type="term" value="P:regulation of gene expression"/>
    <property type="evidence" value="ECO:0007669"/>
    <property type="project" value="TreeGrafter"/>
</dbReference>
<dbReference type="FunFam" id="3.30.160.60:FF:002484">
    <property type="entry name" value="Protein CBR-LSY-2"/>
    <property type="match status" value="1"/>
</dbReference>
<protein>
    <recommendedName>
        <fullName evidence="9">C2H2-type domain-containing protein</fullName>
    </recommendedName>
</protein>
<feature type="region of interest" description="Disordered" evidence="8">
    <location>
        <begin position="437"/>
        <end position="466"/>
    </location>
</feature>
<feature type="domain" description="C2H2-type" evidence="9">
    <location>
        <begin position="180"/>
        <end position="208"/>
    </location>
</feature>
<evidence type="ECO:0000256" key="3">
    <source>
        <dbReference type="ARBA" id="ARBA00022737"/>
    </source>
</evidence>
<dbReference type="PROSITE" id="PS00028">
    <property type="entry name" value="ZINC_FINGER_C2H2_1"/>
    <property type="match status" value="3"/>
</dbReference>